<dbReference type="CDD" id="cd00338">
    <property type="entry name" value="Ser_Recombinase"/>
    <property type="match status" value="1"/>
</dbReference>
<name>A0ABY6ZIT8_9BACL</name>
<evidence type="ECO:0000313" key="5">
    <source>
        <dbReference type="Proteomes" id="UP001164761"/>
    </source>
</evidence>
<dbReference type="SUPFAM" id="SSF53041">
    <property type="entry name" value="Resolvase-like"/>
    <property type="match status" value="1"/>
</dbReference>
<protein>
    <submittedName>
        <fullName evidence="4">Recombinase family protein</fullName>
    </submittedName>
</protein>
<evidence type="ECO:0000313" key="4">
    <source>
        <dbReference type="EMBL" id="WAH42026.1"/>
    </source>
</evidence>
<keyword evidence="2" id="KW-0233">DNA recombination</keyword>
<sequence length="454" mass="53169">MNKKRPNRRKKTAVYYRVSTDGQDFQLQVNSIASYIKDVPSEDIEFFHDYAVSANTVPLQERPEMQRLLKWAEQGRISVVYVYHRDRMMREPYEWDDIRSGLLKHGVKVVFTEASELQIQPDSVESLMGYMAYLEGQAIRRKTQEALRSYPTHLYGYIRISRKEYVIDETKANKVKHLFDDFHKASTFEDRVSVIREYSKLLKRPDKRVLAMLDTPFYAGLRVANGQYTVLDYAPAIIDPDMYQQVETKLREFQDELYNYKLQSPPHLVVPVCGLCGLPMHLNTNYLPDEEYVCSRHKLRVPARALDVQLQELVKERITQIDGEAVRRDTSVFLRRWFQMREKEINKVELEIRKLSDDIVHNCSPGEETEKFEVLSKTKKKLEELLTEQDQAHKILKDINNLVAIVKDQLSDEFGKDDQLRLATDALIDTVRLYPTHAEVDFCWSQYLDLGEGA</sequence>
<dbReference type="EMBL" id="CP104067">
    <property type="protein sequence ID" value="WAH42026.1"/>
    <property type="molecule type" value="Genomic_DNA"/>
</dbReference>
<evidence type="ECO:0000259" key="3">
    <source>
        <dbReference type="SMART" id="SM00857"/>
    </source>
</evidence>
<dbReference type="SMART" id="SM00857">
    <property type="entry name" value="Resolvase"/>
    <property type="match status" value="1"/>
</dbReference>
<proteinExistence type="predicted"/>
<dbReference type="Proteomes" id="UP001164761">
    <property type="component" value="Chromosome"/>
</dbReference>
<feature type="domain" description="Resolvase/invertase-type recombinase catalytic" evidence="3">
    <location>
        <begin position="12"/>
        <end position="151"/>
    </location>
</feature>
<organism evidence="4 5">
    <name type="scientific">Alicyclobacillus fastidiosus</name>
    <dbReference type="NCBI Taxonomy" id="392011"/>
    <lineage>
        <taxon>Bacteria</taxon>
        <taxon>Bacillati</taxon>
        <taxon>Bacillota</taxon>
        <taxon>Bacilli</taxon>
        <taxon>Bacillales</taxon>
        <taxon>Alicyclobacillaceae</taxon>
        <taxon>Alicyclobacillus</taxon>
    </lineage>
</organism>
<dbReference type="InterPro" id="IPR036162">
    <property type="entry name" value="Resolvase-like_N_sf"/>
</dbReference>
<evidence type="ECO:0000256" key="1">
    <source>
        <dbReference type="ARBA" id="ARBA00023125"/>
    </source>
</evidence>
<dbReference type="RefSeq" id="WP_268005921.1">
    <property type="nucleotide sequence ID" value="NZ_BSUT01000001.1"/>
</dbReference>
<dbReference type="InterPro" id="IPR038109">
    <property type="entry name" value="DNA_bind_recomb_sf"/>
</dbReference>
<dbReference type="PANTHER" id="PTHR30461">
    <property type="entry name" value="DNA-INVERTASE FROM LAMBDOID PROPHAGE"/>
    <property type="match status" value="1"/>
</dbReference>
<dbReference type="PANTHER" id="PTHR30461:SF2">
    <property type="entry name" value="SERINE RECOMBINASE PINE-RELATED"/>
    <property type="match status" value="1"/>
</dbReference>
<evidence type="ECO:0000256" key="2">
    <source>
        <dbReference type="ARBA" id="ARBA00023172"/>
    </source>
</evidence>
<keyword evidence="1" id="KW-0238">DNA-binding</keyword>
<dbReference type="Pfam" id="PF00239">
    <property type="entry name" value="Resolvase"/>
    <property type="match status" value="1"/>
</dbReference>
<accession>A0ABY6ZIT8</accession>
<gene>
    <name evidence="4" type="ORF">NZD89_00425</name>
</gene>
<dbReference type="Gene3D" id="3.90.1750.20">
    <property type="entry name" value="Putative Large Serine Recombinase, Chain B, Domain 2"/>
    <property type="match status" value="1"/>
</dbReference>
<reference evidence="4" key="1">
    <citation type="submission" date="2022-08" db="EMBL/GenBank/DDBJ databases">
        <title>Alicyclobacillus fastidiosus DSM 17978, complete genome.</title>
        <authorList>
            <person name="Wang Q."/>
            <person name="Cai R."/>
            <person name="Wang Z."/>
        </authorList>
    </citation>
    <scope>NUCLEOTIDE SEQUENCE</scope>
    <source>
        <strain evidence="4">DSM 17978</strain>
    </source>
</reference>
<dbReference type="InterPro" id="IPR050639">
    <property type="entry name" value="SSR_resolvase"/>
</dbReference>
<keyword evidence="5" id="KW-1185">Reference proteome</keyword>
<dbReference type="InterPro" id="IPR006119">
    <property type="entry name" value="Resolv_N"/>
</dbReference>
<dbReference type="Gene3D" id="3.40.50.1390">
    <property type="entry name" value="Resolvase, N-terminal catalytic domain"/>
    <property type="match status" value="1"/>
</dbReference>